<dbReference type="PANTHER" id="PTHR11604:SF0">
    <property type="entry name" value="PROFILIN"/>
    <property type="match status" value="1"/>
</dbReference>
<dbReference type="AlphaFoldDB" id="A0A2R6P093"/>
<reference evidence="8 9" key="1">
    <citation type="submission" date="2018-02" db="EMBL/GenBank/DDBJ databases">
        <title>Genome sequence of the basidiomycete white-rot fungus Phlebia centrifuga.</title>
        <authorList>
            <person name="Granchi Z."/>
            <person name="Peng M."/>
            <person name="de Vries R.P."/>
            <person name="Hilden K."/>
            <person name="Makela M.R."/>
            <person name="Grigoriev I."/>
            <person name="Riley R."/>
        </authorList>
    </citation>
    <scope>NUCLEOTIDE SEQUENCE [LARGE SCALE GENOMIC DNA]</scope>
    <source>
        <strain evidence="8 9">FBCC195</strain>
    </source>
</reference>
<dbReference type="STRING" id="98765.A0A2R6P093"/>
<comment type="similarity">
    <text evidence="2 7">Belongs to the profilin family.</text>
</comment>
<dbReference type="CDD" id="cd00148">
    <property type="entry name" value="PROF"/>
    <property type="match status" value="1"/>
</dbReference>
<name>A0A2R6P093_9APHY</name>
<evidence type="ECO:0000256" key="1">
    <source>
        <dbReference type="ARBA" id="ARBA00004245"/>
    </source>
</evidence>
<comment type="caution">
    <text evidence="8">The sequence shown here is derived from an EMBL/GenBank/DDBJ whole genome shotgun (WGS) entry which is preliminary data.</text>
</comment>
<evidence type="ECO:0000313" key="9">
    <source>
        <dbReference type="Proteomes" id="UP000186601"/>
    </source>
</evidence>
<dbReference type="Pfam" id="PF00235">
    <property type="entry name" value="Profilin"/>
    <property type="match status" value="1"/>
</dbReference>
<comment type="function">
    <text evidence="6">Binds to actin and affects the structure of the cytoskeleton. At high concentrations, profilin prevents the polymerization of actin, whereas it enhances it at low concentrations.</text>
</comment>
<dbReference type="GO" id="GO:0005938">
    <property type="term" value="C:cell cortex"/>
    <property type="evidence" value="ECO:0007669"/>
    <property type="project" value="TreeGrafter"/>
</dbReference>
<evidence type="ECO:0000256" key="6">
    <source>
        <dbReference type="RuleBase" id="RU003908"/>
    </source>
</evidence>
<gene>
    <name evidence="8" type="ORF">PHLCEN_2v6142</name>
</gene>
<dbReference type="SUPFAM" id="SSF55770">
    <property type="entry name" value="Profilin (actin-binding protein)"/>
    <property type="match status" value="1"/>
</dbReference>
<dbReference type="PROSITE" id="PS00414">
    <property type="entry name" value="PROFILIN"/>
    <property type="match status" value="1"/>
</dbReference>
<dbReference type="EMBL" id="MLYV02000600">
    <property type="protein sequence ID" value="PSR82072.1"/>
    <property type="molecule type" value="Genomic_DNA"/>
</dbReference>
<sequence length="126" mass="13150">MSWQAYVDSNLVGSGKVQKAAILGLQGGVWAQTSGFNLSTDEQKAIVAGFSKPDNILSSGVRLGGQKYFALSANDRSIYGKKGADGVVIVKTKQAVLVAVYLAPVQAPEATPVVEGLADYLISVGY</sequence>
<keyword evidence="9" id="KW-1185">Reference proteome</keyword>
<keyword evidence="4 7" id="KW-0009">Actin-binding</keyword>
<comment type="subcellular location">
    <subcellularLocation>
        <location evidence="1">Cytoplasm</location>
        <location evidence="1">Cytoskeleton</location>
    </subcellularLocation>
</comment>
<dbReference type="PRINTS" id="PR01640">
    <property type="entry name" value="PROFILINPLNT"/>
</dbReference>
<organism evidence="8 9">
    <name type="scientific">Hermanssonia centrifuga</name>
    <dbReference type="NCBI Taxonomy" id="98765"/>
    <lineage>
        <taxon>Eukaryota</taxon>
        <taxon>Fungi</taxon>
        <taxon>Dikarya</taxon>
        <taxon>Basidiomycota</taxon>
        <taxon>Agaricomycotina</taxon>
        <taxon>Agaricomycetes</taxon>
        <taxon>Polyporales</taxon>
        <taxon>Meruliaceae</taxon>
        <taxon>Hermanssonia</taxon>
    </lineage>
</organism>
<dbReference type="InterPro" id="IPR048278">
    <property type="entry name" value="PFN"/>
</dbReference>
<comment type="subunit">
    <text evidence="6">Occurs in many kinds of cells as a complex with monomeric actin in a 1:1 ratio.</text>
</comment>
<dbReference type="Gene3D" id="3.30.450.30">
    <property type="entry name" value="Dynein light chain 2a, cytoplasmic"/>
    <property type="match status" value="1"/>
</dbReference>
<dbReference type="InterPro" id="IPR027310">
    <property type="entry name" value="Profilin_CS"/>
</dbReference>
<keyword evidence="3" id="KW-0963">Cytoplasm</keyword>
<protein>
    <recommendedName>
        <fullName evidence="7">Profilin</fullName>
    </recommendedName>
</protein>
<dbReference type="InterPro" id="IPR036140">
    <property type="entry name" value="PFN_sf"/>
</dbReference>
<evidence type="ECO:0000313" key="8">
    <source>
        <dbReference type="EMBL" id="PSR82072.1"/>
    </source>
</evidence>
<dbReference type="FunFam" id="3.30.450.30:FF:000015">
    <property type="entry name" value="Profilin"/>
    <property type="match status" value="1"/>
</dbReference>
<accession>A0A2R6P093</accession>
<evidence type="ECO:0000256" key="3">
    <source>
        <dbReference type="ARBA" id="ARBA00022490"/>
    </source>
</evidence>
<dbReference type="PANTHER" id="PTHR11604">
    <property type="entry name" value="PROFILIN"/>
    <property type="match status" value="1"/>
</dbReference>
<dbReference type="SMART" id="SM00392">
    <property type="entry name" value="PROF"/>
    <property type="match status" value="1"/>
</dbReference>
<dbReference type="OrthoDB" id="421374at2759"/>
<dbReference type="GO" id="GO:0003785">
    <property type="term" value="F:actin monomer binding"/>
    <property type="evidence" value="ECO:0007669"/>
    <property type="project" value="TreeGrafter"/>
</dbReference>
<dbReference type="PRINTS" id="PR00392">
    <property type="entry name" value="PROFILIN"/>
</dbReference>
<proteinExistence type="inferred from homology"/>
<evidence type="ECO:0000256" key="2">
    <source>
        <dbReference type="ARBA" id="ARBA00010058"/>
    </source>
</evidence>
<dbReference type="InterPro" id="IPR005455">
    <property type="entry name" value="PFN_euk"/>
</dbReference>
<keyword evidence="5 6" id="KW-0206">Cytoskeleton</keyword>
<dbReference type="GO" id="GO:0005856">
    <property type="term" value="C:cytoskeleton"/>
    <property type="evidence" value="ECO:0007669"/>
    <property type="project" value="UniProtKB-SubCell"/>
</dbReference>
<dbReference type="Proteomes" id="UP000186601">
    <property type="component" value="Unassembled WGS sequence"/>
</dbReference>
<evidence type="ECO:0000256" key="7">
    <source>
        <dbReference type="RuleBase" id="RU003909"/>
    </source>
</evidence>
<evidence type="ECO:0000256" key="5">
    <source>
        <dbReference type="ARBA" id="ARBA00023212"/>
    </source>
</evidence>
<evidence type="ECO:0000256" key="4">
    <source>
        <dbReference type="ARBA" id="ARBA00023203"/>
    </source>
</evidence>